<sequence length="557" mass="64089">MSSLNSLPTNVLERIIGELGQSDKVRLGATCSEILHLVNCQLYYKILIISRYESPGARSYSNCSTLDVERLSQFVQGLTTHNFNYIDKISIHAQSNLIEYDYAPLYEKISRLWDRSNHKIYFSNYDIQNLRRRESLTTYALQKSTTYVENEEEQFCEHRMSQRVPKVNNLKSWVALDVQELMELPFNPNLVSLNVFIERRMLSPPSSVDTRSLFRNLLQLRSLYLSSPTSTYAFFRLLERGPRLENLHQLSISNSHTLKNSTILTFGGLNRIFNLNGLQALELKVNCVHEFCGSQCIPAIFADWAAYNRMTGETPSLKKLAVINFKSCNTKKNIQEFGNLVTTSLFSPNFENLEELYLNIEDYQNLTLSETSTRFDFSKFAAGLNQHYNLKKLIIPDFFNAWISAIPSILKLDCNFFDALVNQCHCSQCHETRCMFLAMAKSDARNHYTHDFSALAYDHDGGEIYIDTIKDENLKFLNYLVLILQRQFVYLHQNLFSINSILQASDEPFVVDESLVPFNQLFHHSCLDKLMGIVQKYSDVKSVNLGGIPIDLTKVAN</sequence>
<dbReference type="OrthoDB" id="2564148at2759"/>
<reference evidence="2 3" key="1">
    <citation type="journal article" date="2009" name="Nature">
        <title>Evolution of pathogenicity and sexual reproduction in eight Candida genomes.</title>
        <authorList>
            <person name="Butler G."/>
            <person name="Rasmussen M.D."/>
            <person name="Lin M.F."/>
            <person name="Santos M.A."/>
            <person name="Sakthikumar S."/>
            <person name="Munro C.A."/>
            <person name="Rheinbay E."/>
            <person name="Grabherr M."/>
            <person name="Forche A."/>
            <person name="Reedy J.L."/>
            <person name="Agrafioti I."/>
            <person name="Arnaud M.B."/>
            <person name="Bates S."/>
            <person name="Brown A.J."/>
            <person name="Brunke S."/>
            <person name="Costanzo M.C."/>
            <person name="Fitzpatrick D.A."/>
            <person name="de Groot P.W."/>
            <person name="Harris D."/>
            <person name="Hoyer L.L."/>
            <person name="Hube B."/>
            <person name="Klis F.M."/>
            <person name="Kodira C."/>
            <person name="Lennard N."/>
            <person name="Logue M.E."/>
            <person name="Martin R."/>
            <person name="Neiman A.M."/>
            <person name="Nikolaou E."/>
            <person name="Quail M.A."/>
            <person name="Quinn J."/>
            <person name="Santos M.C."/>
            <person name="Schmitzberger F.F."/>
            <person name="Sherlock G."/>
            <person name="Shah P."/>
            <person name="Silverstein K.A."/>
            <person name="Skrzypek M.S."/>
            <person name="Soll D."/>
            <person name="Staggs R."/>
            <person name="Stansfield I."/>
            <person name="Stumpf M.P."/>
            <person name="Sudbery P.E."/>
            <person name="Srikantha T."/>
            <person name="Zeng Q."/>
            <person name="Berman J."/>
            <person name="Berriman M."/>
            <person name="Heitman J."/>
            <person name="Gow N.A."/>
            <person name="Lorenz M.C."/>
            <person name="Birren B.W."/>
            <person name="Kellis M."/>
            <person name="Cuomo C.A."/>
        </authorList>
    </citation>
    <scope>NUCLEOTIDE SEQUENCE [LARGE SCALE GENOMIC DNA]</scope>
    <source>
        <strain evidence="3">ATCC 6260 / CBS 566 / DSM 6381 / JCM 1539 / NBRC 10279 / NRRL Y-324</strain>
    </source>
</reference>
<dbReference type="VEuPathDB" id="FungiDB:PGUG_01754"/>
<accession>A5DEQ3</accession>
<dbReference type="HOGENOM" id="CLU_451349_0_0_1"/>
<dbReference type="PROSITE" id="PS50181">
    <property type="entry name" value="FBOX"/>
    <property type="match status" value="1"/>
</dbReference>
<feature type="domain" description="F-box" evidence="1">
    <location>
        <begin position="1"/>
        <end position="47"/>
    </location>
</feature>
<organism evidence="2 3">
    <name type="scientific">Meyerozyma guilliermondii (strain ATCC 6260 / CBS 566 / DSM 6381 / JCM 1539 / NBRC 10279 / NRRL Y-324)</name>
    <name type="common">Yeast</name>
    <name type="synonym">Candida guilliermondii</name>
    <dbReference type="NCBI Taxonomy" id="294746"/>
    <lineage>
        <taxon>Eukaryota</taxon>
        <taxon>Fungi</taxon>
        <taxon>Dikarya</taxon>
        <taxon>Ascomycota</taxon>
        <taxon>Saccharomycotina</taxon>
        <taxon>Pichiomycetes</taxon>
        <taxon>Debaryomycetaceae</taxon>
        <taxon>Meyerozyma</taxon>
    </lineage>
</organism>
<dbReference type="RefSeq" id="XP_001486083.2">
    <property type="nucleotide sequence ID" value="XM_001486033.1"/>
</dbReference>
<evidence type="ECO:0000313" key="2">
    <source>
        <dbReference type="EMBL" id="EDK37656.2"/>
    </source>
</evidence>
<dbReference type="GeneID" id="5127884"/>
<keyword evidence="3" id="KW-1185">Reference proteome</keyword>
<dbReference type="OMA" id="DCILQFF"/>
<dbReference type="InParanoid" id="A5DEQ3"/>
<dbReference type="KEGG" id="pgu:PGUG_01754"/>
<proteinExistence type="predicted"/>
<protein>
    <recommendedName>
        <fullName evidence="1">F-box domain-containing protein</fullName>
    </recommendedName>
</protein>
<dbReference type="eggNOG" id="ENOG502SREB">
    <property type="taxonomic scope" value="Eukaryota"/>
</dbReference>
<gene>
    <name evidence="2" type="ORF">PGUG_01754</name>
</gene>
<name>A5DEQ3_PICGU</name>
<dbReference type="InterPro" id="IPR001810">
    <property type="entry name" value="F-box_dom"/>
</dbReference>
<dbReference type="AlphaFoldDB" id="A5DEQ3"/>
<dbReference type="Proteomes" id="UP000001997">
    <property type="component" value="Unassembled WGS sequence"/>
</dbReference>
<evidence type="ECO:0000313" key="3">
    <source>
        <dbReference type="Proteomes" id="UP000001997"/>
    </source>
</evidence>
<evidence type="ECO:0000259" key="1">
    <source>
        <dbReference type="PROSITE" id="PS50181"/>
    </source>
</evidence>
<dbReference type="EMBL" id="CH408156">
    <property type="protein sequence ID" value="EDK37656.2"/>
    <property type="molecule type" value="Genomic_DNA"/>
</dbReference>